<accession>A0A0K1QBG4</accession>
<dbReference type="KEGG" id="llu:AKJ09_09752"/>
<proteinExistence type="predicted"/>
<feature type="region of interest" description="Disordered" evidence="1">
    <location>
        <begin position="1"/>
        <end position="22"/>
    </location>
</feature>
<dbReference type="AlphaFoldDB" id="A0A0K1QBG4"/>
<feature type="transmembrane region" description="Helical" evidence="2">
    <location>
        <begin position="128"/>
        <end position="145"/>
    </location>
</feature>
<feature type="transmembrane region" description="Helical" evidence="2">
    <location>
        <begin position="380"/>
        <end position="398"/>
    </location>
</feature>
<sequence>MSPLDSSVESGVETRAPASAAGDPRANRKRLVACVLAIAASLAIFAAIVIRNFKGPIGDHVESFLYEYLSYYVSKNLTFTPLPHLGLENDQVFYPFGTNQALQSFCVERDLLFTLLAHLFGRGPWLQFYYLGGLVVSAYGTFALLRKDHGDVKAACAAILANCFNFYGAQKYPYHFNMACVHWATLAIVCDFVIVERLVARRPITLSLVLVRTLLLVLCFGLELGHVLGYSLTSLLATCVFTACLLAFRAVQRKRGVDHAESDLARFGREARIELKEHWPRIVGLVAVIGVFAVLYGSIVAQILAATKKYDFKSVPLGVWWSQPIRLLIPYFPWIHPSQQPKFLQIWGDQAEVGIGSGGAGLFLLLLGILGLVQAKKRLRYVPLVGVFVAFVVSRPDFDLVRWMPWFAFTRVFSRATVIYSTVLALFALGIAPAALPTLVRRGLVGLLAALCLLEVYTFSTIKMAHPAFAFDDRFMAHMKKIEELPGEAVLDFPFCILGGNGDLAYLCPYMEKLKSVYALQRFHHKKVIGQYLGRVHPSQTQPFVDEGWPKMWDPDDPDPVDADKQTRCLTDAEWDFFTDFFYANDFAGIQLAADRLPAGCPEQFYERFGQPMGDVSIPKAGRLVFIPRDPKTFRRVDKEAARKARLVVVLTNPIDLVRRRRSPMIDEKRGLSGWEWLGDAKAPQDSWRWATAPSTDLEFEVSEPRDLVVDARFRSPIADQRVTVELDGQTIGIWEDLSRDGAITRSARGKIGPGRHELRLRYARGNASPTLFAPGDPRPMSVMYQSLVLRTEPVRD</sequence>
<evidence type="ECO:0000313" key="3">
    <source>
        <dbReference type="EMBL" id="AKV03089.1"/>
    </source>
</evidence>
<feature type="transmembrane region" description="Helical" evidence="2">
    <location>
        <begin position="174"/>
        <end position="194"/>
    </location>
</feature>
<feature type="transmembrane region" description="Helical" evidence="2">
    <location>
        <begin position="443"/>
        <end position="460"/>
    </location>
</feature>
<gene>
    <name evidence="3" type="ORF">AKJ09_09752</name>
</gene>
<dbReference type="RefSeq" id="WP_169928374.1">
    <property type="nucleotide sequence ID" value="NZ_CP012333.1"/>
</dbReference>
<feature type="transmembrane region" description="Helical" evidence="2">
    <location>
        <begin position="152"/>
        <end position="168"/>
    </location>
</feature>
<feature type="transmembrane region" description="Helical" evidence="2">
    <location>
        <begin position="206"/>
        <end position="224"/>
    </location>
</feature>
<dbReference type="STRING" id="1391654.AKJ09_09752"/>
<feature type="transmembrane region" description="Helical" evidence="2">
    <location>
        <begin position="418"/>
        <end position="436"/>
    </location>
</feature>
<feature type="transmembrane region" description="Helical" evidence="2">
    <location>
        <begin position="282"/>
        <end position="305"/>
    </location>
</feature>
<dbReference type="EMBL" id="CP012333">
    <property type="protein sequence ID" value="AKV03089.1"/>
    <property type="molecule type" value="Genomic_DNA"/>
</dbReference>
<evidence type="ECO:0000313" key="4">
    <source>
        <dbReference type="Proteomes" id="UP000064967"/>
    </source>
</evidence>
<feature type="transmembrane region" description="Helical" evidence="2">
    <location>
        <begin position="353"/>
        <end position="373"/>
    </location>
</feature>
<organism evidence="3 4">
    <name type="scientific">Labilithrix luteola</name>
    <dbReference type="NCBI Taxonomy" id="1391654"/>
    <lineage>
        <taxon>Bacteria</taxon>
        <taxon>Pseudomonadati</taxon>
        <taxon>Myxococcota</taxon>
        <taxon>Polyangia</taxon>
        <taxon>Polyangiales</taxon>
        <taxon>Labilitrichaceae</taxon>
        <taxon>Labilithrix</taxon>
    </lineage>
</organism>
<keyword evidence="2" id="KW-0472">Membrane</keyword>
<name>A0A0K1QBG4_9BACT</name>
<evidence type="ECO:0000256" key="2">
    <source>
        <dbReference type="SAM" id="Phobius"/>
    </source>
</evidence>
<dbReference type="Proteomes" id="UP000064967">
    <property type="component" value="Chromosome"/>
</dbReference>
<feature type="transmembrane region" description="Helical" evidence="2">
    <location>
        <begin position="230"/>
        <end position="248"/>
    </location>
</feature>
<feature type="transmembrane region" description="Helical" evidence="2">
    <location>
        <begin position="31"/>
        <end position="50"/>
    </location>
</feature>
<keyword evidence="2" id="KW-0812">Transmembrane</keyword>
<evidence type="ECO:0000256" key="1">
    <source>
        <dbReference type="SAM" id="MobiDB-lite"/>
    </source>
</evidence>
<protein>
    <submittedName>
        <fullName evidence="3">Uncharacterized protein</fullName>
    </submittedName>
</protein>
<reference evidence="3 4" key="1">
    <citation type="submission" date="2015-08" db="EMBL/GenBank/DDBJ databases">
        <authorList>
            <person name="Babu N.S."/>
            <person name="Beckwith C.J."/>
            <person name="Beseler K.G."/>
            <person name="Brison A."/>
            <person name="Carone J.V."/>
            <person name="Caskin T.P."/>
            <person name="Diamond M."/>
            <person name="Durham M.E."/>
            <person name="Foxe J.M."/>
            <person name="Go M."/>
            <person name="Henderson B.A."/>
            <person name="Jones I.B."/>
            <person name="McGettigan J.A."/>
            <person name="Micheletti S.J."/>
            <person name="Nasrallah M.E."/>
            <person name="Ortiz D."/>
            <person name="Piller C.R."/>
            <person name="Privatt S.R."/>
            <person name="Schneider S.L."/>
            <person name="Sharp S."/>
            <person name="Smith T.C."/>
            <person name="Stanton J.D."/>
            <person name="Ullery H.E."/>
            <person name="Wilson R.J."/>
            <person name="Serrano M.G."/>
            <person name="Buck G."/>
            <person name="Lee V."/>
            <person name="Wang Y."/>
            <person name="Carvalho R."/>
            <person name="Voegtly L."/>
            <person name="Shi R."/>
            <person name="Duckworth R."/>
            <person name="Johnson A."/>
            <person name="Loviza R."/>
            <person name="Walstead R."/>
            <person name="Shah Z."/>
            <person name="Kiflezghi M."/>
            <person name="Wade K."/>
            <person name="Ball S.L."/>
            <person name="Bradley K.W."/>
            <person name="Asai D.J."/>
            <person name="Bowman C.A."/>
            <person name="Russell D.A."/>
            <person name="Pope W.H."/>
            <person name="Jacobs-Sera D."/>
            <person name="Hendrix R.W."/>
            <person name="Hatfull G.F."/>
        </authorList>
    </citation>
    <scope>NUCLEOTIDE SEQUENCE [LARGE SCALE GENOMIC DNA]</scope>
    <source>
        <strain evidence="3 4">DSM 27648</strain>
    </source>
</reference>
<keyword evidence="2" id="KW-1133">Transmembrane helix</keyword>
<keyword evidence="4" id="KW-1185">Reference proteome</keyword>